<dbReference type="PANTHER" id="PTHR43478">
    <property type="entry name" value="NA+/H+ ANTIPORTER-RELATED"/>
    <property type="match status" value="1"/>
</dbReference>
<evidence type="ECO:0000256" key="3">
    <source>
        <dbReference type="ARBA" id="ARBA00022692"/>
    </source>
</evidence>
<dbReference type="Proteomes" id="UP000615796">
    <property type="component" value="Unassembled WGS sequence"/>
</dbReference>
<keyword evidence="4" id="KW-1133">Transmembrane helix</keyword>
<evidence type="ECO:0000313" key="7">
    <source>
        <dbReference type="Proteomes" id="UP000615796"/>
    </source>
</evidence>
<dbReference type="EMBL" id="JACRUP010000003">
    <property type="protein sequence ID" value="MBC5850841.1"/>
    <property type="molecule type" value="Genomic_DNA"/>
</dbReference>
<dbReference type="RefSeq" id="WP_158144818.1">
    <property type="nucleotide sequence ID" value="NZ_CAWQCN010000023.1"/>
</dbReference>
<keyword evidence="3" id="KW-0812">Transmembrane</keyword>
<dbReference type="InterPro" id="IPR018461">
    <property type="entry name" value="Na/H_Antiport_NhaC-like_C"/>
</dbReference>
<proteinExistence type="predicted"/>
<sequence>MTDYGVWTLLTPLVTIALAVLTRQVILSLLIGAVVGYTVIAGFNPLAGIADALDSYINVFASAGNTRTILFCFMVGGIIRLIQITGGTQAIIHGLTERAQLVKSPIAVQLLAMLTSMVIFIESSISLMSAGTVSRDLADHYRVSREKMAYVIQSSCVATCSSVMINGWGAAMMAIIGVQISRGYLEGEPFSILLASMPYNLMAWLSLLGVLFYIFSGVSWGPMAKADKRALQGQVLRQGALPIAGNQQVEPVTVNGKASYFIVPLLTIIFMVPLGLWVTGNGNITAGSGSTAVFWAVMAGTLISLVYFVGGRVLSLDAFFRHLLAGYSDMIPLGAIMSLAFLVGDLSADLQTGQYITQLIDGVLPAELSAAFVFLIAAVMSLATGTSWGTFAIMIPIGIQIGVAADLDPHLLIGASISGAIFGDMTSPISDTGIVSSMATGNDHIDHIRTQFPYILVIGLISCVLFAFLGSW</sequence>
<evidence type="ECO:0000256" key="4">
    <source>
        <dbReference type="ARBA" id="ARBA00022989"/>
    </source>
</evidence>
<organism evidence="6 7">
    <name type="scientific">Vibrio metschnikovii</name>
    <dbReference type="NCBI Taxonomy" id="28172"/>
    <lineage>
        <taxon>Bacteria</taxon>
        <taxon>Pseudomonadati</taxon>
        <taxon>Pseudomonadota</taxon>
        <taxon>Gammaproteobacteria</taxon>
        <taxon>Vibrionales</taxon>
        <taxon>Vibrionaceae</taxon>
        <taxon>Vibrio</taxon>
    </lineage>
</organism>
<reference evidence="6" key="1">
    <citation type="submission" date="2020-08" db="EMBL/GenBank/DDBJ databases">
        <title>Genome Sequencing and Pan-Genome Analysis of Migratory bird Vibrio Strains, Inner Mongolia.</title>
        <authorList>
            <person name="Zheng L."/>
        </authorList>
    </citation>
    <scope>NUCLEOTIDE SEQUENCE</scope>
    <source>
        <strain evidence="6">M13F</strain>
    </source>
</reference>
<keyword evidence="5" id="KW-0472">Membrane</keyword>
<dbReference type="GO" id="GO:0005886">
    <property type="term" value="C:plasma membrane"/>
    <property type="evidence" value="ECO:0007669"/>
    <property type="project" value="UniProtKB-SubCell"/>
</dbReference>
<keyword evidence="2" id="KW-1003">Cell membrane</keyword>
<gene>
    <name evidence="6" type="ORF">H8Q88_07670</name>
</gene>
<evidence type="ECO:0000313" key="6">
    <source>
        <dbReference type="EMBL" id="MBC5850841.1"/>
    </source>
</evidence>
<name>A0A9X0R9B2_VIBME</name>
<comment type="subcellular location">
    <subcellularLocation>
        <location evidence="1">Cell membrane</location>
        <topology evidence="1">Multi-pass membrane protein</topology>
    </subcellularLocation>
</comment>
<protein>
    <submittedName>
        <fullName evidence="6">Sodium:proton antiporter</fullName>
    </submittedName>
</protein>
<dbReference type="Pfam" id="PF03553">
    <property type="entry name" value="Na_H_antiporter"/>
    <property type="match status" value="1"/>
</dbReference>
<keyword evidence="7" id="KW-1185">Reference proteome</keyword>
<comment type="caution">
    <text evidence="6">The sequence shown here is derived from an EMBL/GenBank/DDBJ whole genome shotgun (WGS) entry which is preliminary data.</text>
</comment>
<dbReference type="PANTHER" id="PTHR43478:SF1">
    <property type="entry name" value="NA+_H+ ANTIPORTER NHAC-LIKE C-TERMINAL DOMAIN-CONTAINING PROTEIN"/>
    <property type="match status" value="1"/>
</dbReference>
<evidence type="ECO:0000256" key="5">
    <source>
        <dbReference type="ARBA" id="ARBA00023136"/>
    </source>
</evidence>
<evidence type="ECO:0000256" key="1">
    <source>
        <dbReference type="ARBA" id="ARBA00004651"/>
    </source>
</evidence>
<accession>A0A9X0R9B2</accession>
<evidence type="ECO:0000256" key="2">
    <source>
        <dbReference type="ARBA" id="ARBA00022475"/>
    </source>
</evidence>
<dbReference type="AlphaFoldDB" id="A0A9X0R9B2"/>